<organism evidence="8 9">
    <name type="scientific">Gymnopilus junonius</name>
    <name type="common">Spectacular rustgill mushroom</name>
    <name type="synonym">Gymnopilus spectabilis subsp. junonius</name>
    <dbReference type="NCBI Taxonomy" id="109634"/>
    <lineage>
        <taxon>Eukaryota</taxon>
        <taxon>Fungi</taxon>
        <taxon>Dikarya</taxon>
        <taxon>Basidiomycota</taxon>
        <taxon>Agaricomycotina</taxon>
        <taxon>Agaricomycetes</taxon>
        <taxon>Agaricomycetidae</taxon>
        <taxon>Agaricales</taxon>
        <taxon>Agaricineae</taxon>
        <taxon>Hymenogastraceae</taxon>
        <taxon>Gymnopilus</taxon>
    </lineage>
</organism>
<dbReference type="PRINTS" id="PR00069">
    <property type="entry name" value="ALDKETRDTASE"/>
</dbReference>
<proteinExistence type="inferred from homology"/>
<keyword evidence="9" id="KW-1185">Reference proteome</keyword>
<evidence type="ECO:0000256" key="2">
    <source>
        <dbReference type="ARBA" id="ARBA00022857"/>
    </source>
</evidence>
<dbReference type="InterPro" id="IPR020471">
    <property type="entry name" value="AKR"/>
</dbReference>
<evidence type="ECO:0000313" key="9">
    <source>
        <dbReference type="Proteomes" id="UP000724874"/>
    </source>
</evidence>
<feature type="domain" description="NADP-dependent oxidoreductase" evidence="7">
    <location>
        <begin position="38"/>
        <end position="285"/>
    </location>
</feature>
<keyword evidence="2" id="KW-0521">NADP</keyword>
<dbReference type="Gene3D" id="3.20.20.100">
    <property type="entry name" value="NADP-dependent oxidoreductase domain"/>
    <property type="match status" value="1"/>
</dbReference>
<gene>
    <name evidence="8" type="ORF">CPB84DRAFT_1813472</name>
</gene>
<dbReference type="AlphaFoldDB" id="A0A9P5TRV1"/>
<dbReference type="Proteomes" id="UP000724874">
    <property type="component" value="Unassembled WGS sequence"/>
</dbReference>
<dbReference type="InterPro" id="IPR018170">
    <property type="entry name" value="Aldo/ket_reductase_CS"/>
</dbReference>
<feature type="binding site" evidence="5">
    <location>
        <position position="116"/>
    </location>
    <ligand>
        <name>substrate</name>
    </ligand>
</feature>
<comment type="caution">
    <text evidence="8">The sequence shown here is derived from an EMBL/GenBank/DDBJ whole genome shotgun (WGS) entry which is preliminary data.</text>
</comment>
<name>A0A9P5TRV1_GYMJU</name>
<dbReference type="PROSITE" id="PS00062">
    <property type="entry name" value="ALDOKETO_REDUCTASE_2"/>
    <property type="match status" value="1"/>
</dbReference>
<dbReference type="InterPro" id="IPR036812">
    <property type="entry name" value="NAD(P)_OxRdtase_dom_sf"/>
</dbReference>
<dbReference type="CDD" id="cd19071">
    <property type="entry name" value="AKR_AKR1-5-like"/>
    <property type="match status" value="1"/>
</dbReference>
<reference evidence="8" key="1">
    <citation type="submission" date="2020-11" db="EMBL/GenBank/DDBJ databases">
        <authorList>
            <consortium name="DOE Joint Genome Institute"/>
            <person name="Ahrendt S."/>
            <person name="Riley R."/>
            <person name="Andreopoulos W."/>
            <person name="LaButti K."/>
            <person name="Pangilinan J."/>
            <person name="Ruiz-duenas F.J."/>
            <person name="Barrasa J.M."/>
            <person name="Sanchez-Garcia M."/>
            <person name="Camarero S."/>
            <person name="Miyauchi S."/>
            <person name="Serrano A."/>
            <person name="Linde D."/>
            <person name="Babiker R."/>
            <person name="Drula E."/>
            <person name="Ayuso-Fernandez I."/>
            <person name="Pacheco R."/>
            <person name="Padilla G."/>
            <person name="Ferreira P."/>
            <person name="Barriuso J."/>
            <person name="Kellner H."/>
            <person name="Castanera R."/>
            <person name="Alfaro M."/>
            <person name="Ramirez L."/>
            <person name="Pisabarro A.G."/>
            <person name="Kuo A."/>
            <person name="Tritt A."/>
            <person name="Lipzen A."/>
            <person name="He G."/>
            <person name="Yan M."/>
            <person name="Ng V."/>
            <person name="Cullen D."/>
            <person name="Martin F."/>
            <person name="Rosso M.-N."/>
            <person name="Henrissat B."/>
            <person name="Hibbett D."/>
            <person name="Martinez A.T."/>
            <person name="Grigoriev I.V."/>
        </authorList>
    </citation>
    <scope>NUCLEOTIDE SEQUENCE</scope>
    <source>
        <strain evidence="8">AH 44721</strain>
    </source>
</reference>
<evidence type="ECO:0000256" key="4">
    <source>
        <dbReference type="PIRSR" id="PIRSR000097-1"/>
    </source>
</evidence>
<dbReference type="InterPro" id="IPR023210">
    <property type="entry name" value="NADP_OxRdtase_dom"/>
</dbReference>
<comment type="similarity">
    <text evidence="1">Belongs to the aldo/keto reductase family.</text>
</comment>
<dbReference type="PANTHER" id="PTHR43827:SF3">
    <property type="entry name" value="NADP-DEPENDENT OXIDOREDUCTASE DOMAIN-CONTAINING PROTEIN"/>
    <property type="match status" value="1"/>
</dbReference>
<dbReference type="PROSITE" id="PS00798">
    <property type="entry name" value="ALDOKETO_REDUCTASE_1"/>
    <property type="match status" value="1"/>
</dbReference>
<evidence type="ECO:0000313" key="8">
    <source>
        <dbReference type="EMBL" id="KAF8907601.1"/>
    </source>
</evidence>
<evidence type="ECO:0000256" key="1">
    <source>
        <dbReference type="ARBA" id="ARBA00007905"/>
    </source>
</evidence>
<dbReference type="Pfam" id="PF00248">
    <property type="entry name" value="Aldo_ket_red"/>
    <property type="match status" value="1"/>
</dbReference>
<evidence type="ECO:0000256" key="6">
    <source>
        <dbReference type="PIRSR" id="PIRSR000097-3"/>
    </source>
</evidence>
<accession>A0A9P5TRV1</accession>
<sequence>MSDSIPIVTRKVRLNNGVEIPIVGSGGYGGQTKEGILKVKDWLLTALKNGYRHIDTASIYGTEKSVGQAVRESGVPREEIFVTTKLPWNRHDAVRESFEESLANLGLDYVDLYLMHFPQSIEYRKDTIMPRNPDGTLVLNTKVTFNDSWAEMEKLLETGKVRAIGVSNFSIKTLEQLFKTAKITPAVNQVELHPYLAQNELRDYCQRKGIALTAYTPSGYATVRDDPLIKSLAEKYEVTPTQIIFAWHLARNTIIVPKSENSERQQQNIRLPTVSEEDLAKIWALDRGQRICNGPDAATGQVWGWTVEQLGWDNDRYRPKL</sequence>
<feature type="active site" description="Proton donor" evidence="4">
    <location>
        <position position="60"/>
    </location>
</feature>
<protein>
    <submittedName>
        <fullName evidence="8">Reductase AKOR2</fullName>
    </submittedName>
</protein>
<dbReference type="GO" id="GO:0016616">
    <property type="term" value="F:oxidoreductase activity, acting on the CH-OH group of donors, NAD or NADP as acceptor"/>
    <property type="evidence" value="ECO:0007669"/>
    <property type="project" value="UniProtKB-ARBA"/>
</dbReference>
<dbReference type="FunFam" id="3.20.20.100:FF:000002">
    <property type="entry name" value="2,5-diketo-D-gluconic acid reductase A"/>
    <property type="match status" value="1"/>
</dbReference>
<evidence type="ECO:0000256" key="3">
    <source>
        <dbReference type="ARBA" id="ARBA00023002"/>
    </source>
</evidence>
<evidence type="ECO:0000259" key="7">
    <source>
        <dbReference type="Pfam" id="PF00248"/>
    </source>
</evidence>
<dbReference type="PANTHER" id="PTHR43827">
    <property type="entry name" value="2,5-DIKETO-D-GLUCONIC ACID REDUCTASE"/>
    <property type="match status" value="1"/>
</dbReference>
<evidence type="ECO:0000256" key="5">
    <source>
        <dbReference type="PIRSR" id="PIRSR000097-2"/>
    </source>
</evidence>
<keyword evidence="3" id="KW-0560">Oxidoreductase</keyword>
<dbReference type="SUPFAM" id="SSF51430">
    <property type="entry name" value="NAD(P)-linked oxidoreductase"/>
    <property type="match status" value="1"/>
</dbReference>
<dbReference type="EMBL" id="JADNYJ010000014">
    <property type="protein sequence ID" value="KAF8907601.1"/>
    <property type="molecule type" value="Genomic_DNA"/>
</dbReference>
<feature type="site" description="Lowers pKa of active site Tyr" evidence="6">
    <location>
        <position position="85"/>
    </location>
</feature>
<dbReference type="OrthoDB" id="416253at2759"/>
<dbReference type="PIRSF" id="PIRSF000097">
    <property type="entry name" value="AKR"/>
    <property type="match status" value="1"/>
</dbReference>